<evidence type="ECO:0000313" key="1">
    <source>
        <dbReference type="EMBL" id="GIY43042.1"/>
    </source>
</evidence>
<dbReference type="Proteomes" id="UP001054945">
    <property type="component" value="Unassembled WGS sequence"/>
</dbReference>
<dbReference type="AlphaFoldDB" id="A0AAV4TCC0"/>
<gene>
    <name evidence="1" type="ORF">CEXT_394441</name>
</gene>
<accession>A0AAV4TCC0</accession>
<protein>
    <submittedName>
        <fullName evidence="1">Uncharacterized protein</fullName>
    </submittedName>
</protein>
<organism evidence="1 2">
    <name type="scientific">Caerostris extrusa</name>
    <name type="common">Bark spider</name>
    <name type="synonym">Caerostris bankana</name>
    <dbReference type="NCBI Taxonomy" id="172846"/>
    <lineage>
        <taxon>Eukaryota</taxon>
        <taxon>Metazoa</taxon>
        <taxon>Ecdysozoa</taxon>
        <taxon>Arthropoda</taxon>
        <taxon>Chelicerata</taxon>
        <taxon>Arachnida</taxon>
        <taxon>Araneae</taxon>
        <taxon>Araneomorphae</taxon>
        <taxon>Entelegynae</taxon>
        <taxon>Araneoidea</taxon>
        <taxon>Araneidae</taxon>
        <taxon>Caerostris</taxon>
    </lineage>
</organism>
<name>A0AAV4TCC0_CAEEX</name>
<reference evidence="1 2" key="1">
    <citation type="submission" date="2021-06" db="EMBL/GenBank/DDBJ databases">
        <title>Caerostris extrusa draft genome.</title>
        <authorList>
            <person name="Kono N."/>
            <person name="Arakawa K."/>
        </authorList>
    </citation>
    <scope>NUCLEOTIDE SEQUENCE [LARGE SCALE GENOMIC DNA]</scope>
</reference>
<proteinExistence type="predicted"/>
<evidence type="ECO:0000313" key="2">
    <source>
        <dbReference type="Proteomes" id="UP001054945"/>
    </source>
</evidence>
<sequence length="108" mass="12525">MGAYVIESNSEFSHHLNVKAAEKNCHEHRKIERVYHEQALLTASYNKCKKISLCRGCTIKIRQQFWSAAKEKLRIVKLSPKIIIQKYMKTRVALFNSGSVGIVEMFIR</sequence>
<dbReference type="EMBL" id="BPLR01010922">
    <property type="protein sequence ID" value="GIY43042.1"/>
    <property type="molecule type" value="Genomic_DNA"/>
</dbReference>
<keyword evidence="2" id="KW-1185">Reference proteome</keyword>
<comment type="caution">
    <text evidence="1">The sequence shown here is derived from an EMBL/GenBank/DDBJ whole genome shotgun (WGS) entry which is preliminary data.</text>
</comment>